<feature type="compositionally biased region" description="Basic and acidic residues" evidence="1">
    <location>
        <begin position="53"/>
        <end position="68"/>
    </location>
</feature>
<protein>
    <submittedName>
        <fullName evidence="2">Uncharacterized protein</fullName>
    </submittedName>
</protein>
<feature type="compositionally biased region" description="Low complexity" evidence="1">
    <location>
        <begin position="20"/>
        <end position="33"/>
    </location>
</feature>
<dbReference type="EMBL" id="OU895878">
    <property type="protein sequence ID" value="CAG9804720.1"/>
    <property type="molecule type" value="Genomic_DNA"/>
</dbReference>
<dbReference type="AlphaFoldDB" id="A0A9N9RTQ9"/>
<reference evidence="2" key="1">
    <citation type="submission" date="2022-01" db="EMBL/GenBank/DDBJ databases">
        <authorList>
            <person name="King R."/>
        </authorList>
    </citation>
    <scope>NUCLEOTIDE SEQUENCE</scope>
</reference>
<dbReference type="Proteomes" id="UP001153620">
    <property type="component" value="Chromosome 2"/>
</dbReference>
<feature type="region of interest" description="Disordered" evidence="1">
    <location>
        <begin position="1"/>
        <end position="80"/>
    </location>
</feature>
<sequence length="121" mass="13899">MNNRNIKTEPTENPQNSHCQNPRQPQQTPRNQNCSQEQNQNRQEANPTSNNQRSRERSQTRAPRDRSQPRNVPNSPINANGAQFMEFIQSFRRGMVVGNFEVSGTFCMYDDSSSDEDEVAP</sequence>
<gene>
    <name evidence="2" type="ORF">CHIRRI_LOCUS7599</name>
</gene>
<proteinExistence type="predicted"/>
<organism evidence="2 3">
    <name type="scientific">Chironomus riparius</name>
    <dbReference type="NCBI Taxonomy" id="315576"/>
    <lineage>
        <taxon>Eukaryota</taxon>
        <taxon>Metazoa</taxon>
        <taxon>Ecdysozoa</taxon>
        <taxon>Arthropoda</taxon>
        <taxon>Hexapoda</taxon>
        <taxon>Insecta</taxon>
        <taxon>Pterygota</taxon>
        <taxon>Neoptera</taxon>
        <taxon>Endopterygota</taxon>
        <taxon>Diptera</taxon>
        <taxon>Nematocera</taxon>
        <taxon>Chironomoidea</taxon>
        <taxon>Chironomidae</taxon>
        <taxon>Chironominae</taxon>
        <taxon>Chironomus</taxon>
    </lineage>
</organism>
<name>A0A9N9RTQ9_9DIPT</name>
<evidence type="ECO:0000256" key="1">
    <source>
        <dbReference type="SAM" id="MobiDB-lite"/>
    </source>
</evidence>
<feature type="compositionally biased region" description="Basic and acidic residues" evidence="1">
    <location>
        <begin position="1"/>
        <end position="10"/>
    </location>
</feature>
<evidence type="ECO:0000313" key="2">
    <source>
        <dbReference type="EMBL" id="CAG9804720.1"/>
    </source>
</evidence>
<reference evidence="2" key="2">
    <citation type="submission" date="2022-10" db="EMBL/GenBank/DDBJ databases">
        <authorList>
            <consortium name="ENA_rothamsted_submissions"/>
            <consortium name="culmorum"/>
            <person name="King R."/>
        </authorList>
    </citation>
    <scope>NUCLEOTIDE SEQUENCE</scope>
</reference>
<accession>A0A9N9RTQ9</accession>
<feature type="compositionally biased region" description="Polar residues" evidence="1">
    <location>
        <begin position="69"/>
        <end position="80"/>
    </location>
</feature>
<keyword evidence="3" id="KW-1185">Reference proteome</keyword>
<evidence type="ECO:0000313" key="3">
    <source>
        <dbReference type="Proteomes" id="UP001153620"/>
    </source>
</evidence>
<feature type="compositionally biased region" description="Polar residues" evidence="1">
    <location>
        <begin position="34"/>
        <end position="52"/>
    </location>
</feature>